<comment type="caution">
    <text evidence="8">The sequence shown here is derived from an EMBL/GenBank/DDBJ whole genome shotgun (WGS) entry which is preliminary data.</text>
</comment>
<dbReference type="InterPro" id="IPR013974">
    <property type="entry name" value="SAF"/>
</dbReference>
<reference evidence="8 9" key="1">
    <citation type="submission" date="2018-07" db="EMBL/GenBank/DDBJ databases">
        <title>Desertimonas flava gen. nov. sp. nov.</title>
        <authorList>
            <person name="Liu S."/>
        </authorList>
    </citation>
    <scope>NUCLEOTIDE SEQUENCE [LARGE SCALE GENOMIC DNA]</scope>
    <source>
        <strain evidence="8 9">16Sb5-5</strain>
    </source>
</reference>
<evidence type="ECO:0000259" key="7">
    <source>
        <dbReference type="SMART" id="SM00858"/>
    </source>
</evidence>
<gene>
    <name evidence="8" type="ORF">DT076_05390</name>
</gene>
<protein>
    <recommendedName>
        <fullName evidence="7">SAF domain-containing protein</fullName>
    </recommendedName>
</protein>
<evidence type="ECO:0000256" key="2">
    <source>
        <dbReference type="ARBA" id="ARBA00022692"/>
    </source>
</evidence>
<keyword evidence="9" id="KW-1185">Reference proteome</keyword>
<dbReference type="Gene3D" id="1.10.1200.120">
    <property type="entry name" value="Large-conductance mechanosensitive channel, MscL, domain 1"/>
    <property type="match status" value="1"/>
</dbReference>
<dbReference type="SMART" id="SM00858">
    <property type="entry name" value="SAF"/>
    <property type="match status" value="1"/>
</dbReference>
<keyword evidence="4 6" id="KW-0472">Membrane</keyword>
<evidence type="ECO:0000256" key="3">
    <source>
        <dbReference type="ARBA" id="ARBA00022989"/>
    </source>
</evidence>
<feature type="compositionally biased region" description="Gly residues" evidence="5">
    <location>
        <begin position="197"/>
        <end position="222"/>
    </location>
</feature>
<proteinExistence type="predicted"/>
<dbReference type="CDD" id="cd11614">
    <property type="entry name" value="SAF_CpaB_FlgA_like"/>
    <property type="match status" value="1"/>
</dbReference>
<feature type="compositionally biased region" description="Low complexity" evidence="5">
    <location>
        <begin position="183"/>
        <end position="196"/>
    </location>
</feature>
<evidence type="ECO:0000313" key="9">
    <source>
        <dbReference type="Proteomes" id="UP000252770"/>
    </source>
</evidence>
<evidence type="ECO:0000256" key="6">
    <source>
        <dbReference type="SAM" id="Phobius"/>
    </source>
</evidence>
<dbReference type="InterPro" id="IPR036019">
    <property type="entry name" value="MscL_channel"/>
</dbReference>
<feature type="transmembrane region" description="Helical" evidence="6">
    <location>
        <begin position="273"/>
        <end position="297"/>
    </location>
</feature>
<dbReference type="GO" id="GO:0016020">
    <property type="term" value="C:membrane"/>
    <property type="evidence" value="ECO:0007669"/>
    <property type="project" value="UniProtKB-SubCell"/>
</dbReference>
<evidence type="ECO:0000256" key="5">
    <source>
        <dbReference type="SAM" id="MobiDB-lite"/>
    </source>
</evidence>
<keyword evidence="3 6" id="KW-1133">Transmembrane helix</keyword>
<feature type="region of interest" description="Disordered" evidence="5">
    <location>
        <begin position="125"/>
        <end position="235"/>
    </location>
</feature>
<dbReference type="SUPFAM" id="SSF81330">
    <property type="entry name" value="Gated mechanosensitive channel"/>
    <property type="match status" value="1"/>
</dbReference>
<dbReference type="Pfam" id="PF08666">
    <property type="entry name" value="SAF"/>
    <property type="match status" value="1"/>
</dbReference>
<dbReference type="Pfam" id="PF01741">
    <property type="entry name" value="MscL"/>
    <property type="match status" value="1"/>
</dbReference>
<dbReference type="GO" id="GO:0008381">
    <property type="term" value="F:mechanosensitive monoatomic ion channel activity"/>
    <property type="evidence" value="ECO:0007669"/>
    <property type="project" value="TreeGrafter"/>
</dbReference>
<evidence type="ECO:0000313" key="8">
    <source>
        <dbReference type="EMBL" id="RCK70821.1"/>
    </source>
</evidence>
<dbReference type="AlphaFoldDB" id="A0A367Z0U4"/>
<dbReference type="PANTHER" id="PTHR30266">
    <property type="entry name" value="MECHANOSENSITIVE CHANNEL MSCL"/>
    <property type="match status" value="1"/>
</dbReference>
<name>A0A367Z0U4_9ACTN</name>
<dbReference type="InterPro" id="IPR037673">
    <property type="entry name" value="MSC/AndL"/>
</dbReference>
<feature type="domain" description="SAF" evidence="7">
    <location>
        <begin position="59"/>
        <end position="121"/>
    </location>
</feature>
<evidence type="ECO:0000256" key="4">
    <source>
        <dbReference type="ARBA" id="ARBA00023136"/>
    </source>
</evidence>
<feature type="compositionally biased region" description="Basic residues" evidence="5">
    <location>
        <begin position="137"/>
        <end position="182"/>
    </location>
</feature>
<accession>A0A367Z0U4</accession>
<keyword evidence="2 6" id="KW-0812">Transmembrane</keyword>
<dbReference type="EMBL" id="QOUI01000002">
    <property type="protein sequence ID" value="RCK70821.1"/>
    <property type="molecule type" value="Genomic_DNA"/>
</dbReference>
<comment type="subcellular location">
    <subcellularLocation>
        <location evidence="1">Membrane</location>
        <topology evidence="1">Multi-pass membrane protein</topology>
    </subcellularLocation>
</comment>
<sequence length="382" mass="39557">MDDAAAGPCGAHLGGMAAPTLSSLRRAVSWHRRPLAAVCAALAVLATLAATRPEPPPTTTVATASRSLPGGARLGAAEVELRDVPVSLVPEGAVTEPAALEGRTLAAPASAGSILTEVDVVAPRRAGGHGARPGAAGRRRGRVAAAVRRRGRRGRHRPRQRRGGGGRLRRPGGLAARRRRPGRGPARGHAVLRRCAGGAGGATGGRAGAGGGRGRRGSGGGARLRAGPPRVPVRRGRCAASFGSERCDHPRAAPGRRGVSVKGFRDFLLRGNLIELAVAFIMASAFTAVVTAFTSIITDLIGLLFDVPDFSTTSVGGVSVGGFINAVIAFVVIAAVLYWGLVKPYQKFQQRQKSRQPGDVEETPYSTTESLLVEIRDLLRGR</sequence>
<evidence type="ECO:0000256" key="1">
    <source>
        <dbReference type="ARBA" id="ARBA00004141"/>
    </source>
</evidence>
<dbReference type="PANTHER" id="PTHR30266:SF2">
    <property type="entry name" value="LARGE-CONDUCTANCE MECHANOSENSITIVE CHANNEL"/>
    <property type="match status" value="1"/>
</dbReference>
<feature type="transmembrane region" description="Helical" evidence="6">
    <location>
        <begin position="317"/>
        <end position="341"/>
    </location>
</feature>
<dbReference type="Proteomes" id="UP000252770">
    <property type="component" value="Unassembled WGS sequence"/>
</dbReference>
<organism evidence="8 9">
    <name type="scientific">Desertihabitans brevis</name>
    <dbReference type="NCBI Taxonomy" id="2268447"/>
    <lineage>
        <taxon>Bacteria</taxon>
        <taxon>Bacillati</taxon>
        <taxon>Actinomycetota</taxon>
        <taxon>Actinomycetes</taxon>
        <taxon>Propionibacteriales</taxon>
        <taxon>Propionibacteriaceae</taxon>
        <taxon>Desertihabitans</taxon>
    </lineage>
</organism>